<evidence type="ECO:0000256" key="1">
    <source>
        <dbReference type="SAM" id="MobiDB-lite"/>
    </source>
</evidence>
<organism evidence="2 3">
    <name type="scientific">Aspergillus oryzae</name>
    <name type="common">Yellow koji mold</name>
    <dbReference type="NCBI Taxonomy" id="5062"/>
    <lineage>
        <taxon>Eukaryota</taxon>
        <taxon>Fungi</taxon>
        <taxon>Dikarya</taxon>
        <taxon>Ascomycota</taxon>
        <taxon>Pezizomycotina</taxon>
        <taxon>Eurotiomycetes</taxon>
        <taxon>Eurotiomycetidae</taxon>
        <taxon>Eurotiales</taxon>
        <taxon>Aspergillaceae</taxon>
        <taxon>Aspergillus</taxon>
        <taxon>Aspergillus subgen. Circumdati</taxon>
    </lineage>
</organism>
<dbReference type="Proteomes" id="UP001165205">
    <property type="component" value="Unassembled WGS sequence"/>
</dbReference>
<proteinExistence type="predicted"/>
<feature type="region of interest" description="Disordered" evidence="1">
    <location>
        <begin position="105"/>
        <end position="196"/>
    </location>
</feature>
<dbReference type="AlphaFoldDB" id="A0AAN5C5Y0"/>
<accession>A0AAN5C5Y0</accession>
<name>A0AAN5C5Y0_ASPOZ</name>
<feature type="compositionally biased region" description="Basic and acidic residues" evidence="1">
    <location>
        <begin position="181"/>
        <end position="190"/>
    </location>
</feature>
<feature type="compositionally biased region" description="Basic residues" evidence="1">
    <location>
        <begin position="147"/>
        <end position="156"/>
    </location>
</feature>
<feature type="compositionally biased region" description="Low complexity" evidence="1">
    <location>
        <begin position="27"/>
        <end position="39"/>
    </location>
</feature>
<dbReference type="EMBL" id="BSYA01000411">
    <property type="protein sequence ID" value="GMG39107.1"/>
    <property type="molecule type" value="Genomic_DNA"/>
</dbReference>
<sequence length="311" mass="34696">MSSAQPVDESDRRHPRRRVLNRPPPSLSSDSSPPHLLPSNLRLIKGETFHSSNRPRSDRDPILDLKLLPRRSPTCPKALEAIAAGQRRMAHILNRFDLDSLSTRDSLESQDELPVPRGILRTHVKSSASKEDSTKQSEPTPQEPKESHKKIRRVNHHTSDSGLGSSIGSAETMSSTKGNGKIRDATRSRQESATNGEKAAKSLYVHVLGFWKMMADFNNSEPRLTLEGGMSETGRPAELVMHKDGKSISLQTGKPYDEHAIPTFKRTLSVETVDEGVERSMARRKKNAPPMDINQKCQFCDKVLKRPCDLT</sequence>
<comment type="caution">
    <text evidence="2">The sequence shown here is derived from an EMBL/GenBank/DDBJ whole genome shotgun (WGS) entry which is preliminary data.</text>
</comment>
<protein>
    <submittedName>
        <fullName evidence="2">Unnamed protein product</fullName>
    </submittedName>
</protein>
<feature type="region of interest" description="Disordered" evidence="1">
    <location>
        <begin position="1"/>
        <end position="39"/>
    </location>
</feature>
<feature type="compositionally biased region" description="Polar residues" evidence="1">
    <location>
        <begin position="160"/>
        <end position="178"/>
    </location>
</feature>
<evidence type="ECO:0000313" key="2">
    <source>
        <dbReference type="EMBL" id="GMG39107.1"/>
    </source>
</evidence>
<gene>
    <name evidence="2" type="ORF">Aory04_001362600</name>
</gene>
<reference evidence="2" key="1">
    <citation type="submission" date="2023-04" db="EMBL/GenBank/DDBJ databases">
        <title>Aspergillus oryzae NBRC 4228.</title>
        <authorList>
            <person name="Ichikawa N."/>
            <person name="Sato H."/>
            <person name="Tonouchi N."/>
        </authorList>
    </citation>
    <scope>NUCLEOTIDE SEQUENCE</scope>
    <source>
        <strain evidence="2">NBRC 4228</strain>
    </source>
</reference>
<evidence type="ECO:0000313" key="3">
    <source>
        <dbReference type="Proteomes" id="UP001165205"/>
    </source>
</evidence>